<gene>
    <name evidence="1" type="ORF">FLP_22985</name>
</gene>
<comment type="caution">
    <text evidence="1">The sequence shown here is derived from an EMBL/GenBank/DDBJ whole genome shotgun (WGS) entry which is preliminary data.</text>
</comment>
<evidence type="ECO:0000313" key="2">
    <source>
        <dbReference type="Proteomes" id="UP000093343"/>
    </source>
</evidence>
<dbReference type="Proteomes" id="UP000093343">
    <property type="component" value="Unassembled WGS sequence"/>
</dbReference>
<protein>
    <submittedName>
        <fullName evidence="1">Uncharacterized protein</fullName>
    </submittedName>
</protein>
<name>A0ABX2XCS6_9FLAO</name>
<reference evidence="2" key="1">
    <citation type="submission" date="2016-03" db="EMBL/GenBank/DDBJ databases">
        <title>Draft genome sequence of Paenibacillus glacialis DSM 22343.</title>
        <authorList>
            <person name="Shin S.-K."/>
            <person name="Yi H."/>
        </authorList>
    </citation>
    <scope>NUCLEOTIDE SEQUENCE [LARGE SCALE GENOMIC DNA]</scope>
    <source>
        <strain evidence="2">CCUG 60099</strain>
    </source>
</reference>
<sequence length="90" mass="10676">MREKPKLLKITGIKNPLVLQLTDFYRTNNQIYSEKSSNCVLWPNTNQSFVFLLDGQILKWLRRFILFLKIKNPTVFKTVGLVYKMLLIKN</sequence>
<accession>A0ABX2XCS6</accession>
<dbReference type="EMBL" id="LVEN01000046">
    <property type="protein sequence ID" value="OCB69546.1"/>
    <property type="molecule type" value="Genomic_DNA"/>
</dbReference>
<evidence type="ECO:0000313" key="1">
    <source>
        <dbReference type="EMBL" id="OCB69546.1"/>
    </source>
</evidence>
<organism evidence="1 2">
    <name type="scientific">Flavobacterium piscis</name>
    <dbReference type="NCBI Taxonomy" id="1114874"/>
    <lineage>
        <taxon>Bacteria</taxon>
        <taxon>Pseudomonadati</taxon>
        <taxon>Bacteroidota</taxon>
        <taxon>Flavobacteriia</taxon>
        <taxon>Flavobacteriales</taxon>
        <taxon>Flavobacteriaceae</taxon>
        <taxon>Flavobacterium</taxon>
    </lineage>
</organism>
<keyword evidence="2" id="KW-1185">Reference proteome</keyword>
<proteinExistence type="predicted"/>